<feature type="transmembrane region" description="Helical" evidence="7">
    <location>
        <begin position="315"/>
        <end position="336"/>
    </location>
</feature>
<evidence type="ECO:0000256" key="5">
    <source>
        <dbReference type="ARBA" id="ARBA00022989"/>
    </source>
</evidence>
<dbReference type="RefSeq" id="WP_072831512.1">
    <property type="nucleotide sequence ID" value="NZ_FQXP01000005.1"/>
</dbReference>
<reference evidence="9 10" key="1">
    <citation type="submission" date="2016-11" db="EMBL/GenBank/DDBJ databases">
        <authorList>
            <person name="Jaros S."/>
            <person name="Januszkiewicz K."/>
            <person name="Wedrychowicz H."/>
        </authorList>
    </citation>
    <scope>NUCLEOTIDE SEQUENCE [LARGE SCALE GENOMIC DNA]</scope>
    <source>
        <strain evidence="9 10">DSM 3089</strain>
    </source>
</reference>
<dbReference type="Gene3D" id="1.20.1250.20">
    <property type="entry name" value="MFS general substrate transporter like domains"/>
    <property type="match status" value="1"/>
</dbReference>
<evidence type="ECO:0000256" key="1">
    <source>
        <dbReference type="ARBA" id="ARBA00004651"/>
    </source>
</evidence>
<keyword evidence="2" id="KW-0813">Transport</keyword>
<feature type="transmembrane region" description="Helical" evidence="7">
    <location>
        <begin position="348"/>
        <end position="370"/>
    </location>
</feature>
<gene>
    <name evidence="9" type="ORF">SAMN02745196_01618</name>
</gene>
<dbReference type="PANTHER" id="PTHR43266:SF2">
    <property type="entry name" value="MAJOR FACILITATOR SUPERFAMILY (MFS) PROFILE DOMAIN-CONTAINING PROTEIN"/>
    <property type="match status" value="1"/>
</dbReference>
<evidence type="ECO:0000256" key="2">
    <source>
        <dbReference type="ARBA" id="ARBA00022448"/>
    </source>
</evidence>
<dbReference type="AlphaFoldDB" id="A0A1M5W8H2"/>
<accession>A0A1M5W8H2</accession>
<dbReference type="Proteomes" id="UP000184526">
    <property type="component" value="Unassembled WGS sequence"/>
</dbReference>
<protein>
    <submittedName>
        <fullName evidence="9">Transmembrane secretion effector</fullName>
    </submittedName>
</protein>
<dbReference type="GO" id="GO:0022857">
    <property type="term" value="F:transmembrane transporter activity"/>
    <property type="evidence" value="ECO:0007669"/>
    <property type="project" value="InterPro"/>
</dbReference>
<proteinExistence type="predicted"/>
<feature type="transmembrane region" description="Helical" evidence="7">
    <location>
        <begin position="45"/>
        <end position="70"/>
    </location>
</feature>
<feature type="transmembrane region" description="Helical" evidence="7">
    <location>
        <begin position="21"/>
        <end position="39"/>
    </location>
</feature>
<dbReference type="PROSITE" id="PS50850">
    <property type="entry name" value="MFS"/>
    <property type="match status" value="1"/>
</dbReference>
<feature type="domain" description="Major facilitator superfamily (MFS) profile" evidence="8">
    <location>
        <begin position="1"/>
        <end position="401"/>
    </location>
</feature>
<evidence type="ECO:0000256" key="3">
    <source>
        <dbReference type="ARBA" id="ARBA00022475"/>
    </source>
</evidence>
<dbReference type="STRING" id="1121306.SAMN02745196_01618"/>
<feature type="transmembrane region" description="Helical" evidence="7">
    <location>
        <begin position="263"/>
        <end position="283"/>
    </location>
</feature>
<dbReference type="InterPro" id="IPR022324">
    <property type="entry name" value="Bacilysin_exporter_BacE_put"/>
</dbReference>
<sequence length="406" mass="44733">MSEYLELIKKKNFNKYLTARVISKFGDIVYTLSIMWYILDKTGSSATVGFLLAFSNLPQIITGLFCGVIVDKFSKKNIMIFSDLIRSVLIIVILIILKSNSFSIWPIFICSFLLELFDIVFGTARSAILPSIVDDENIIKANILIETIFNVLDVVGMALGGILIAVTSMNTLFIVNATTFVFSAFFIGLIKINKNRETKDIECDKESSFFMDLKEGVSYVYKNKFIKVFIVVLLITNLAYGLLDTLPVILSQNVLHVGSEGMGFIRTSIAIGMVIGSLIIGMLKVKSPGKYYFIGLLFSGLSVLIIGGISNFPAIVILYFLYGASDSITSPIFSYLQIIVDKNIIGRVFSIINVIGLILAPISMGLSGILCDMIGVQPVYIMGGVLLICSAFIVLISKSMRKAYIK</sequence>
<feature type="transmembrane region" description="Helical" evidence="7">
    <location>
        <begin position="143"/>
        <end position="166"/>
    </location>
</feature>
<name>A0A1M5W8H2_9CLOT</name>
<keyword evidence="6 7" id="KW-0472">Membrane</keyword>
<dbReference type="InterPro" id="IPR036259">
    <property type="entry name" value="MFS_trans_sf"/>
</dbReference>
<feature type="transmembrane region" description="Helical" evidence="7">
    <location>
        <begin position="290"/>
        <end position="309"/>
    </location>
</feature>
<evidence type="ECO:0000313" key="9">
    <source>
        <dbReference type="EMBL" id="SHH83879.1"/>
    </source>
</evidence>
<dbReference type="CDD" id="cd06173">
    <property type="entry name" value="MFS_MefA_like"/>
    <property type="match status" value="1"/>
</dbReference>
<evidence type="ECO:0000256" key="7">
    <source>
        <dbReference type="SAM" id="Phobius"/>
    </source>
</evidence>
<feature type="transmembrane region" description="Helical" evidence="7">
    <location>
        <begin position="172"/>
        <end position="190"/>
    </location>
</feature>
<dbReference type="InterPro" id="IPR020846">
    <property type="entry name" value="MFS_dom"/>
</dbReference>
<evidence type="ECO:0000256" key="4">
    <source>
        <dbReference type="ARBA" id="ARBA00022692"/>
    </source>
</evidence>
<evidence type="ECO:0000313" key="10">
    <source>
        <dbReference type="Proteomes" id="UP000184526"/>
    </source>
</evidence>
<dbReference type="PANTHER" id="PTHR43266">
    <property type="entry name" value="MACROLIDE-EFFLUX PROTEIN"/>
    <property type="match status" value="1"/>
</dbReference>
<feature type="transmembrane region" description="Helical" evidence="7">
    <location>
        <begin position="77"/>
        <end position="97"/>
    </location>
</feature>
<dbReference type="GO" id="GO:0005886">
    <property type="term" value="C:plasma membrane"/>
    <property type="evidence" value="ECO:0007669"/>
    <property type="project" value="UniProtKB-SubCell"/>
</dbReference>
<dbReference type="EMBL" id="FQXP01000005">
    <property type="protein sequence ID" value="SHH83879.1"/>
    <property type="molecule type" value="Genomic_DNA"/>
</dbReference>
<organism evidence="9 10">
    <name type="scientific">Clostridium collagenovorans DSM 3089</name>
    <dbReference type="NCBI Taxonomy" id="1121306"/>
    <lineage>
        <taxon>Bacteria</taxon>
        <taxon>Bacillati</taxon>
        <taxon>Bacillota</taxon>
        <taxon>Clostridia</taxon>
        <taxon>Eubacteriales</taxon>
        <taxon>Clostridiaceae</taxon>
        <taxon>Clostridium</taxon>
    </lineage>
</organism>
<dbReference type="InterPro" id="IPR011701">
    <property type="entry name" value="MFS"/>
</dbReference>
<comment type="subcellular location">
    <subcellularLocation>
        <location evidence="1">Cell membrane</location>
        <topology evidence="1">Multi-pass membrane protein</topology>
    </subcellularLocation>
</comment>
<keyword evidence="5 7" id="KW-1133">Transmembrane helix</keyword>
<keyword evidence="10" id="KW-1185">Reference proteome</keyword>
<evidence type="ECO:0000256" key="6">
    <source>
        <dbReference type="ARBA" id="ARBA00023136"/>
    </source>
</evidence>
<dbReference type="Pfam" id="PF07690">
    <property type="entry name" value="MFS_1"/>
    <property type="match status" value="1"/>
</dbReference>
<keyword evidence="4 7" id="KW-0812">Transmembrane</keyword>
<feature type="transmembrane region" description="Helical" evidence="7">
    <location>
        <begin position="225"/>
        <end position="243"/>
    </location>
</feature>
<dbReference type="SUPFAM" id="SSF103473">
    <property type="entry name" value="MFS general substrate transporter"/>
    <property type="match status" value="1"/>
</dbReference>
<feature type="transmembrane region" description="Helical" evidence="7">
    <location>
        <begin position="103"/>
        <end position="122"/>
    </location>
</feature>
<dbReference type="PRINTS" id="PR01988">
    <property type="entry name" value="EXPORTERBACE"/>
</dbReference>
<evidence type="ECO:0000259" key="8">
    <source>
        <dbReference type="PROSITE" id="PS50850"/>
    </source>
</evidence>
<dbReference type="OrthoDB" id="9775268at2"/>
<keyword evidence="3" id="KW-1003">Cell membrane</keyword>
<feature type="transmembrane region" description="Helical" evidence="7">
    <location>
        <begin position="376"/>
        <end position="396"/>
    </location>
</feature>